<keyword evidence="4" id="KW-0808">Transferase</keyword>
<dbReference type="InterPro" id="IPR003594">
    <property type="entry name" value="HATPase_dom"/>
</dbReference>
<feature type="transmembrane region" description="Helical" evidence="6">
    <location>
        <begin position="37"/>
        <end position="63"/>
    </location>
</feature>
<evidence type="ECO:0000259" key="8">
    <source>
        <dbReference type="PROSITE" id="PS50113"/>
    </source>
</evidence>
<evidence type="ECO:0000313" key="10">
    <source>
        <dbReference type="Proteomes" id="UP000229678"/>
    </source>
</evidence>
<keyword evidence="6" id="KW-1133">Transmembrane helix</keyword>
<dbReference type="Proteomes" id="UP000229678">
    <property type="component" value="Chromosome"/>
</dbReference>
<dbReference type="CDD" id="cd00130">
    <property type="entry name" value="PAS"/>
    <property type="match status" value="1"/>
</dbReference>
<keyword evidence="3" id="KW-0597">Phosphoprotein</keyword>
<name>A0A2D3C763_9EURY</name>
<dbReference type="SUPFAM" id="SSF47384">
    <property type="entry name" value="Homodimeric domain of signal transducing histidine kinase"/>
    <property type="match status" value="1"/>
</dbReference>
<dbReference type="GO" id="GO:0005886">
    <property type="term" value="C:plasma membrane"/>
    <property type="evidence" value="ECO:0007669"/>
    <property type="project" value="TreeGrafter"/>
</dbReference>
<dbReference type="InterPro" id="IPR000014">
    <property type="entry name" value="PAS"/>
</dbReference>
<evidence type="ECO:0000256" key="1">
    <source>
        <dbReference type="ARBA" id="ARBA00000085"/>
    </source>
</evidence>
<dbReference type="EC" id="2.7.13.3" evidence="2"/>
<dbReference type="InterPro" id="IPR003661">
    <property type="entry name" value="HisK_dim/P_dom"/>
</dbReference>
<evidence type="ECO:0000256" key="4">
    <source>
        <dbReference type="ARBA" id="ARBA00022679"/>
    </source>
</evidence>
<dbReference type="SMART" id="SM00086">
    <property type="entry name" value="PAC"/>
    <property type="match status" value="1"/>
</dbReference>
<dbReference type="GO" id="GO:0000155">
    <property type="term" value="F:phosphorelay sensor kinase activity"/>
    <property type="evidence" value="ECO:0007669"/>
    <property type="project" value="InterPro"/>
</dbReference>
<dbReference type="Pfam" id="PF00512">
    <property type="entry name" value="HisKA"/>
    <property type="match status" value="1"/>
</dbReference>
<gene>
    <name evidence="9" type="ORF">BKM01_07015</name>
</gene>
<dbReference type="InterPro" id="IPR001610">
    <property type="entry name" value="PAC"/>
</dbReference>
<dbReference type="GO" id="GO:0009927">
    <property type="term" value="F:histidine phosphotransfer kinase activity"/>
    <property type="evidence" value="ECO:0007669"/>
    <property type="project" value="TreeGrafter"/>
</dbReference>
<dbReference type="PANTHER" id="PTHR43047:SF72">
    <property type="entry name" value="OSMOSENSING HISTIDINE PROTEIN KINASE SLN1"/>
    <property type="match status" value="1"/>
</dbReference>
<dbReference type="SMART" id="SM00387">
    <property type="entry name" value="HATPase_c"/>
    <property type="match status" value="1"/>
</dbReference>
<dbReference type="Gene3D" id="3.30.450.20">
    <property type="entry name" value="PAS domain"/>
    <property type="match status" value="1"/>
</dbReference>
<evidence type="ECO:0000256" key="2">
    <source>
        <dbReference type="ARBA" id="ARBA00012438"/>
    </source>
</evidence>
<dbReference type="SUPFAM" id="SSF55874">
    <property type="entry name" value="ATPase domain of HSP90 chaperone/DNA topoisomerase II/histidine kinase"/>
    <property type="match status" value="1"/>
</dbReference>
<dbReference type="Gene3D" id="1.10.287.130">
    <property type="match status" value="1"/>
</dbReference>
<dbReference type="EMBL" id="CP017881">
    <property type="protein sequence ID" value="ATU08546.1"/>
    <property type="molecule type" value="Genomic_DNA"/>
</dbReference>
<reference evidence="10" key="1">
    <citation type="submission" date="2016-10" db="EMBL/GenBank/DDBJ databases">
        <authorList>
            <person name="L'haridon S."/>
            <person name="Corre E."/>
        </authorList>
    </citation>
    <scope>NUCLEOTIDE SEQUENCE [LARGE SCALE GENOMIC DNA]</scope>
    <source>
        <strain evidence="10">FDF-1T</strain>
    </source>
</reference>
<evidence type="ECO:0000256" key="5">
    <source>
        <dbReference type="ARBA" id="ARBA00022777"/>
    </source>
</evidence>
<dbReference type="InterPro" id="IPR036097">
    <property type="entry name" value="HisK_dim/P_sf"/>
</dbReference>
<keyword evidence="6" id="KW-0812">Transmembrane</keyword>
<dbReference type="PANTHER" id="PTHR43047">
    <property type="entry name" value="TWO-COMPONENT HISTIDINE PROTEIN KINASE"/>
    <property type="match status" value="1"/>
</dbReference>
<organism evidence="9 10">
    <name type="scientific">Methanohalophilus portucalensis</name>
    <dbReference type="NCBI Taxonomy" id="39664"/>
    <lineage>
        <taxon>Archaea</taxon>
        <taxon>Methanobacteriati</taxon>
        <taxon>Methanobacteriota</taxon>
        <taxon>Stenosarchaea group</taxon>
        <taxon>Methanomicrobia</taxon>
        <taxon>Methanosarcinales</taxon>
        <taxon>Methanosarcinaceae</taxon>
        <taxon>Methanohalophilus</taxon>
    </lineage>
</organism>
<dbReference type="SUPFAM" id="SSF55785">
    <property type="entry name" value="PYP-like sensor domain (PAS domain)"/>
    <property type="match status" value="1"/>
</dbReference>
<keyword evidence="5" id="KW-0418">Kinase</keyword>
<dbReference type="KEGG" id="mpot:BKM01_07015"/>
<evidence type="ECO:0000313" key="9">
    <source>
        <dbReference type="EMBL" id="ATU08546.1"/>
    </source>
</evidence>
<dbReference type="InterPro" id="IPR000700">
    <property type="entry name" value="PAS-assoc_C"/>
</dbReference>
<feature type="transmembrane region" description="Helical" evidence="6">
    <location>
        <begin position="12"/>
        <end position="31"/>
    </location>
</feature>
<feature type="domain" description="PAC" evidence="8">
    <location>
        <begin position="142"/>
        <end position="194"/>
    </location>
</feature>
<dbReference type="InterPro" id="IPR005467">
    <property type="entry name" value="His_kinase_dom"/>
</dbReference>
<keyword evidence="6" id="KW-0472">Membrane</keyword>
<evidence type="ECO:0000259" key="7">
    <source>
        <dbReference type="PROSITE" id="PS50109"/>
    </source>
</evidence>
<dbReference type="Gene3D" id="3.30.565.10">
    <property type="entry name" value="Histidine kinase-like ATPase, C-terminal domain"/>
    <property type="match status" value="1"/>
</dbReference>
<dbReference type="Pfam" id="PF13426">
    <property type="entry name" value="PAS_9"/>
    <property type="match status" value="1"/>
</dbReference>
<dbReference type="PRINTS" id="PR00344">
    <property type="entry name" value="BCTRLSENSOR"/>
</dbReference>
<dbReference type="CDD" id="cd16922">
    <property type="entry name" value="HATPase_EvgS-ArcB-TorS-like"/>
    <property type="match status" value="1"/>
</dbReference>
<dbReference type="PROSITE" id="PS50109">
    <property type="entry name" value="HIS_KIN"/>
    <property type="match status" value="1"/>
</dbReference>
<dbReference type="Pfam" id="PF02518">
    <property type="entry name" value="HATPase_c"/>
    <property type="match status" value="1"/>
</dbReference>
<dbReference type="FunFam" id="3.30.565.10:FF:000010">
    <property type="entry name" value="Sensor histidine kinase RcsC"/>
    <property type="match status" value="1"/>
</dbReference>
<evidence type="ECO:0000256" key="6">
    <source>
        <dbReference type="SAM" id="Phobius"/>
    </source>
</evidence>
<sequence>MYNKNILRSIVFLTYGIFTVLIIIIFSILYYNVNLSLYEFIATITSVLVYLFVFTILAFKVLINSSKMEKDILIKENAVEKSINPIGFIDMDYKFIDVNNAFLNLWGYDDKRDVSGRTIFDFFKREKRTREIVQTLISEGRWEGEAKCVKKDGTEFPSLLSANLVLDKDDKTLGIMGSAMDITKYKEAENAIIDGKIAAENANKAKTEFLRNASHELRTPLNSIIGFSSILIDNRDSEPLTENQLKYIKIVLKNGDHLLKVFNDILSIADIDLRKTEIHTRPFNILEAIKDIEEALRPFADSKKIKLAFDVDPDLEIINGDREKLKQTLYNLTENAITFTPQNGSVSLTARKIKDYIEISIKDTGIGISQEDKSRLFLPFVQLDGSTTRKYDGLGLGLTIAQNFIEAHNGDIWVESEINKGSTFTFKIPTNLQLSEN</sequence>
<dbReference type="AlphaFoldDB" id="A0A2D3C763"/>
<protein>
    <recommendedName>
        <fullName evidence="2">histidine kinase</fullName>
        <ecNumber evidence="2">2.7.13.3</ecNumber>
    </recommendedName>
</protein>
<dbReference type="InterPro" id="IPR036890">
    <property type="entry name" value="HATPase_C_sf"/>
</dbReference>
<dbReference type="SMART" id="SM00388">
    <property type="entry name" value="HisKA"/>
    <property type="match status" value="1"/>
</dbReference>
<dbReference type="NCBIfam" id="TIGR00229">
    <property type="entry name" value="sensory_box"/>
    <property type="match status" value="1"/>
</dbReference>
<comment type="catalytic activity">
    <reaction evidence="1">
        <text>ATP + protein L-histidine = ADP + protein N-phospho-L-histidine.</text>
        <dbReference type="EC" id="2.7.13.3"/>
    </reaction>
</comment>
<dbReference type="InterPro" id="IPR004358">
    <property type="entry name" value="Sig_transdc_His_kin-like_C"/>
</dbReference>
<accession>A0A2D3C763</accession>
<proteinExistence type="predicted"/>
<evidence type="ECO:0000256" key="3">
    <source>
        <dbReference type="ARBA" id="ARBA00022553"/>
    </source>
</evidence>
<dbReference type="InterPro" id="IPR035965">
    <property type="entry name" value="PAS-like_dom_sf"/>
</dbReference>
<dbReference type="PROSITE" id="PS50113">
    <property type="entry name" value="PAC"/>
    <property type="match status" value="1"/>
</dbReference>
<dbReference type="CDD" id="cd00082">
    <property type="entry name" value="HisKA"/>
    <property type="match status" value="1"/>
</dbReference>
<feature type="domain" description="Histidine kinase" evidence="7">
    <location>
        <begin position="212"/>
        <end position="432"/>
    </location>
</feature>